<reference evidence="4 5" key="1">
    <citation type="journal article" date="2014" name="Mol. Plant">
        <title>Chromosome Scale Genome Assembly and Transcriptome Profiling of Nannochloropsis gaditana in Nitrogen Depletion.</title>
        <authorList>
            <person name="Corteggiani Carpinelli E."/>
            <person name="Telatin A."/>
            <person name="Vitulo N."/>
            <person name="Forcato C."/>
            <person name="D'Angelo M."/>
            <person name="Schiavon R."/>
            <person name="Vezzi A."/>
            <person name="Giacometti G.M."/>
            <person name="Morosinotto T."/>
            <person name="Valle G."/>
        </authorList>
    </citation>
    <scope>NUCLEOTIDE SEQUENCE [LARGE SCALE GENOMIC DNA]</scope>
    <source>
        <strain evidence="4 5">B-31</strain>
    </source>
</reference>
<protein>
    <submittedName>
        <fullName evidence="4">Abortive infection protein</fullName>
    </submittedName>
</protein>
<dbReference type="PANTHER" id="PTHR43592:SF15">
    <property type="entry name" value="CAAX AMINO TERMINAL PROTEASE FAMILY PROTEIN"/>
    <property type="match status" value="1"/>
</dbReference>
<dbReference type="InterPro" id="IPR003675">
    <property type="entry name" value="Rce1/LyrA-like_dom"/>
</dbReference>
<dbReference type="Proteomes" id="UP000019335">
    <property type="component" value="Chromosome 14"/>
</dbReference>
<keyword evidence="2" id="KW-0472">Membrane</keyword>
<evidence type="ECO:0000256" key="2">
    <source>
        <dbReference type="SAM" id="Phobius"/>
    </source>
</evidence>
<feature type="transmembrane region" description="Helical" evidence="2">
    <location>
        <begin position="219"/>
        <end position="242"/>
    </location>
</feature>
<dbReference type="Pfam" id="PF02517">
    <property type="entry name" value="Rce1-like"/>
    <property type="match status" value="1"/>
</dbReference>
<evidence type="ECO:0000313" key="4">
    <source>
        <dbReference type="EMBL" id="EWM24269.1"/>
    </source>
</evidence>
<feature type="transmembrane region" description="Helical" evidence="2">
    <location>
        <begin position="94"/>
        <end position="114"/>
    </location>
</feature>
<feature type="transmembrane region" description="Helical" evidence="2">
    <location>
        <begin position="254"/>
        <end position="274"/>
    </location>
</feature>
<dbReference type="GO" id="GO:0080120">
    <property type="term" value="P:CAAX-box protein maturation"/>
    <property type="evidence" value="ECO:0007669"/>
    <property type="project" value="UniProtKB-ARBA"/>
</dbReference>
<feature type="domain" description="CAAX prenyl protease 2/Lysostaphin resistance protein A-like" evidence="3">
    <location>
        <begin position="300"/>
        <end position="388"/>
    </location>
</feature>
<dbReference type="EMBL" id="AZIL01001306">
    <property type="protein sequence ID" value="EWM24269.1"/>
    <property type="molecule type" value="Genomic_DNA"/>
</dbReference>
<dbReference type="GO" id="GO:0004175">
    <property type="term" value="F:endopeptidase activity"/>
    <property type="evidence" value="ECO:0007669"/>
    <property type="project" value="UniProtKB-ARBA"/>
</dbReference>
<feature type="transmembrane region" description="Helical" evidence="2">
    <location>
        <begin position="286"/>
        <end position="307"/>
    </location>
</feature>
<comment type="caution">
    <text evidence="4">The sequence shown here is derived from an EMBL/GenBank/DDBJ whole genome shotgun (WGS) entry which is preliminary data.</text>
</comment>
<dbReference type="OrthoDB" id="10445866at2759"/>
<keyword evidence="5" id="KW-1185">Reference proteome</keyword>
<evidence type="ECO:0000259" key="3">
    <source>
        <dbReference type="Pfam" id="PF02517"/>
    </source>
</evidence>
<sequence>MPRPLAQSMDHGPCATCRASQSRTRNFPLSPLARPALLQVTTVFDMVGRSTVPARILESRGGQRRRRYAGRKTFMCLQLGRLNTFFFGTAVSRLFVSALVYLVFAGSIVQAFLVPRLPCPFHSLSAPLLRDKISAPSSAFVPRLPYAADYTYSMHSSVRWSKPQRSQDDVRYSTKQNVLEDFEQRLRGSNAQSEESPAYVAETPRGKQRIPLPPGPNRLLILFSIIMAAALAALGVTVGQFVDVSPLATLSLQPAMFLLGAVLAMPLFGIDALLQNVQEDTASEVYSLSIFGTTTPVLSVVALAAAVTLATGVGEETLFRGLIQQGIASLAGPWVGLVVGAGVFGLAHKMGPSDVLFISLSGAYMGLVFLQYGDLTVPIATHATYDFLILCGAYFRAKKRMSRSSVNLKEHQGKGRGR</sequence>
<feature type="transmembrane region" description="Helical" evidence="2">
    <location>
        <begin position="327"/>
        <end position="348"/>
    </location>
</feature>
<accession>W7TVC3</accession>
<feature type="transmembrane region" description="Helical" evidence="2">
    <location>
        <begin position="355"/>
        <end position="373"/>
    </location>
</feature>
<dbReference type="PANTHER" id="PTHR43592">
    <property type="entry name" value="CAAX AMINO TERMINAL PROTEASE"/>
    <property type="match status" value="1"/>
</dbReference>
<keyword evidence="2" id="KW-1133">Transmembrane helix</keyword>
<evidence type="ECO:0000256" key="1">
    <source>
        <dbReference type="SAM" id="MobiDB-lite"/>
    </source>
</evidence>
<keyword evidence="2" id="KW-0812">Transmembrane</keyword>
<gene>
    <name evidence="4" type="ORF">Naga_100020g71</name>
</gene>
<feature type="region of interest" description="Disordered" evidence="1">
    <location>
        <begin position="187"/>
        <end position="207"/>
    </location>
</feature>
<dbReference type="AlphaFoldDB" id="W7TVC3"/>
<proteinExistence type="predicted"/>
<name>W7TVC3_9STRA</name>
<feature type="transmembrane region" description="Helical" evidence="2">
    <location>
        <begin position="379"/>
        <end position="397"/>
    </location>
</feature>
<organism evidence="4 5">
    <name type="scientific">Nannochloropsis gaditana</name>
    <dbReference type="NCBI Taxonomy" id="72520"/>
    <lineage>
        <taxon>Eukaryota</taxon>
        <taxon>Sar</taxon>
        <taxon>Stramenopiles</taxon>
        <taxon>Ochrophyta</taxon>
        <taxon>Eustigmatophyceae</taxon>
        <taxon>Eustigmatales</taxon>
        <taxon>Monodopsidaceae</taxon>
        <taxon>Nannochloropsis</taxon>
    </lineage>
</organism>
<evidence type="ECO:0000313" key="5">
    <source>
        <dbReference type="Proteomes" id="UP000019335"/>
    </source>
</evidence>